<keyword evidence="6 14" id="KW-0418">Kinase</keyword>
<evidence type="ECO:0000256" key="7">
    <source>
        <dbReference type="ARBA" id="ARBA00022840"/>
    </source>
</evidence>
<evidence type="ECO:0000256" key="6">
    <source>
        <dbReference type="ARBA" id="ARBA00022777"/>
    </source>
</evidence>
<dbReference type="GO" id="GO:0005524">
    <property type="term" value="F:ATP binding"/>
    <property type="evidence" value="ECO:0007669"/>
    <property type="project" value="UniProtKB-KW"/>
</dbReference>
<keyword evidence="11" id="KW-1208">Phospholipid metabolism</keyword>
<dbReference type="GO" id="GO:0005886">
    <property type="term" value="C:plasma membrane"/>
    <property type="evidence" value="ECO:0007669"/>
    <property type="project" value="TreeGrafter"/>
</dbReference>
<dbReference type="Gene3D" id="3.40.50.10330">
    <property type="entry name" value="Probable inorganic polyphosphate/atp-NAD kinase, domain 1"/>
    <property type="match status" value="1"/>
</dbReference>
<dbReference type="Gene3D" id="2.60.200.40">
    <property type="match status" value="1"/>
</dbReference>
<evidence type="ECO:0000256" key="3">
    <source>
        <dbReference type="ARBA" id="ARBA00022679"/>
    </source>
</evidence>
<dbReference type="PROSITE" id="PS50146">
    <property type="entry name" value="DAGK"/>
    <property type="match status" value="1"/>
</dbReference>
<gene>
    <name evidence="14" type="ORF">SAMN05216212_1951</name>
</gene>
<keyword evidence="9" id="KW-0443">Lipid metabolism</keyword>
<dbReference type="STRING" id="658219.SAMN05216212_1951"/>
<reference evidence="15" key="1">
    <citation type="submission" date="2016-10" db="EMBL/GenBank/DDBJ databases">
        <authorList>
            <person name="Varghese N."/>
            <person name="Submissions S."/>
        </authorList>
    </citation>
    <scope>NUCLEOTIDE SEQUENCE [LARGE SCALE GENOMIC DNA]</scope>
    <source>
        <strain evidence="15">CGMCC 1.10658</strain>
    </source>
</reference>
<dbReference type="NCBIfam" id="NF009604">
    <property type="entry name" value="PRK13057.1"/>
    <property type="match status" value="1"/>
</dbReference>
<dbReference type="SUPFAM" id="SSF111331">
    <property type="entry name" value="NAD kinase/diacylglycerol kinase-like"/>
    <property type="match status" value="1"/>
</dbReference>
<evidence type="ECO:0000256" key="8">
    <source>
        <dbReference type="ARBA" id="ARBA00022842"/>
    </source>
</evidence>
<evidence type="ECO:0000313" key="15">
    <source>
        <dbReference type="Proteomes" id="UP000199305"/>
    </source>
</evidence>
<evidence type="ECO:0000256" key="9">
    <source>
        <dbReference type="ARBA" id="ARBA00023098"/>
    </source>
</evidence>
<keyword evidence="8" id="KW-0460">Magnesium</keyword>
<comment type="cofactor">
    <cofactor evidence="1">
        <name>Mg(2+)</name>
        <dbReference type="ChEBI" id="CHEBI:18420"/>
    </cofactor>
</comment>
<sequence>MLNPKSRAAAVADLAAGLEQLREAGIEVERVESGSVEEMHEAIRSRCDEFDLVIIGGGDGTISAAAGVLLECGQPLAVLPLGTANDLARSLGIGSDLERAFAVIADNHRTRIDLGEVNGHYFFNVANIGLGVHVTRELTDEVKKRWGVFSYFKAMGAALARSDQFRVRLKIDGHEHSLRSIQLAVGNGRFYGGGNVVDQDATINDGLLDLYSVRPQRLWELVTLAPLLRGGRHDLVRRVFNAAGREIEIDTNPEHMEVHADGEPVTQTPATFKVREKVLEVVVPRDAPELTARGNAGLSGERRTGGRPNSDMENGEAWH</sequence>
<evidence type="ECO:0000313" key="14">
    <source>
        <dbReference type="EMBL" id="SDK25122.1"/>
    </source>
</evidence>
<name>A0A1G9ACK8_9GAMM</name>
<keyword evidence="2" id="KW-0444">Lipid biosynthesis</keyword>
<dbReference type="AlphaFoldDB" id="A0A1G9ACK8"/>
<dbReference type="InterPro" id="IPR016064">
    <property type="entry name" value="NAD/diacylglycerol_kinase_sf"/>
</dbReference>
<dbReference type="EMBL" id="FNFH01000003">
    <property type="protein sequence ID" value="SDK25122.1"/>
    <property type="molecule type" value="Genomic_DNA"/>
</dbReference>
<dbReference type="SMART" id="SM00046">
    <property type="entry name" value="DAGKc"/>
    <property type="match status" value="1"/>
</dbReference>
<evidence type="ECO:0000256" key="10">
    <source>
        <dbReference type="ARBA" id="ARBA00023209"/>
    </source>
</evidence>
<keyword evidence="4" id="KW-0479">Metal-binding</keyword>
<evidence type="ECO:0000256" key="5">
    <source>
        <dbReference type="ARBA" id="ARBA00022741"/>
    </source>
</evidence>
<keyword evidence="7" id="KW-0067">ATP-binding</keyword>
<dbReference type="Pfam" id="PF19279">
    <property type="entry name" value="YegS_C"/>
    <property type="match status" value="1"/>
</dbReference>
<dbReference type="PANTHER" id="PTHR12358:SF106">
    <property type="entry name" value="LIPID KINASE YEGS"/>
    <property type="match status" value="1"/>
</dbReference>
<dbReference type="InterPro" id="IPR017438">
    <property type="entry name" value="ATP-NAD_kinase_N"/>
</dbReference>
<feature type="region of interest" description="Disordered" evidence="12">
    <location>
        <begin position="290"/>
        <end position="319"/>
    </location>
</feature>
<keyword evidence="3" id="KW-0808">Transferase</keyword>
<protein>
    <submittedName>
        <fullName evidence="14">Lipid kinase, YegS/Rv2252/BmrU family</fullName>
    </submittedName>
</protein>
<evidence type="ECO:0000256" key="11">
    <source>
        <dbReference type="ARBA" id="ARBA00023264"/>
    </source>
</evidence>
<dbReference type="NCBIfam" id="TIGR00147">
    <property type="entry name" value="YegS/Rv2252/BmrU family lipid kinase"/>
    <property type="match status" value="1"/>
</dbReference>
<dbReference type="Proteomes" id="UP000199305">
    <property type="component" value="Unassembled WGS sequence"/>
</dbReference>
<proteinExistence type="predicted"/>
<feature type="domain" description="DAGKc" evidence="13">
    <location>
        <begin position="1"/>
        <end position="121"/>
    </location>
</feature>
<dbReference type="InterPro" id="IPR005218">
    <property type="entry name" value="Diacylglycerol/lipid_kinase"/>
</dbReference>
<dbReference type="Pfam" id="PF00781">
    <property type="entry name" value="DAGK_cat"/>
    <property type="match status" value="1"/>
</dbReference>
<keyword evidence="15" id="KW-1185">Reference proteome</keyword>
<dbReference type="InterPro" id="IPR001206">
    <property type="entry name" value="Diacylglycerol_kinase_cat_dom"/>
</dbReference>
<dbReference type="GO" id="GO:0016301">
    <property type="term" value="F:kinase activity"/>
    <property type="evidence" value="ECO:0007669"/>
    <property type="project" value="UniProtKB-KW"/>
</dbReference>
<dbReference type="PANTHER" id="PTHR12358">
    <property type="entry name" value="SPHINGOSINE KINASE"/>
    <property type="match status" value="1"/>
</dbReference>
<evidence type="ECO:0000256" key="12">
    <source>
        <dbReference type="SAM" id="MobiDB-lite"/>
    </source>
</evidence>
<dbReference type="InterPro" id="IPR050187">
    <property type="entry name" value="Lipid_Phosphate_FormReg"/>
</dbReference>
<keyword evidence="10" id="KW-0594">Phospholipid biosynthesis</keyword>
<evidence type="ECO:0000256" key="2">
    <source>
        <dbReference type="ARBA" id="ARBA00022516"/>
    </source>
</evidence>
<evidence type="ECO:0000256" key="1">
    <source>
        <dbReference type="ARBA" id="ARBA00001946"/>
    </source>
</evidence>
<dbReference type="GO" id="GO:0008654">
    <property type="term" value="P:phospholipid biosynthetic process"/>
    <property type="evidence" value="ECO:0007669"/>
    <property type="project" value="UniProtKB-KW"/>
</dbReference>
<evidence type="ECO:0000259" key="13">
    <source>
        <dbReference type="PROSITE" id="PS50146"/>
    </source>
</evidence>
<keyword evidence="5" id="KW-0547">Nucleotide-binding</keyword>
<accession>A0A1G9ACK8</accession>
<evidence type="ECO:0000256" key="4">
    <source>
        <dbReference type="ARBA" id="ARBA00022723"/>
    </source>
</evidence>
<dbReference type="GO" id="GO:0046872">
    <property type="term" value="F:metal ion binding"/>
    <property type="evidence" value="ECO:0007669"/>
    <property type="project" value="UniProtKB-KW"/>
</dbReference>
<organism evidence="14 15">
    <name type="scientific">Microbulbifer yueqingensis</name>
    <dbReference type="NCBI Taxonomy" id="658219"/>
    <lineage>
        <taxon>Bacteria</taxon>
        <taxon>Pseudomonadati</taxon>
        <taxon>Pseudomonadota</taxon>
        <taxon>Gammaproteobacteria</taxon>
        <taxon>Cellvibrionales</taxon>
        <taxon>Microbulbiferaceae</taxon>
        <taxon>Microbulbifer</taxon>
    </lineage>
</organism>
<dbReference type="InterPro" id="IPR045540">
    <property type="entry name" value="YegS/DAGK_C"/>
</dbReference>